<evidence type="ECO:0000256" key="2">
    <source>
        <dbReference type="ARBA" id="ARBA00023125"/>
    </source>
</evidence>
<proteinExistence type="predicted"/>
<accession>A0A926EQM9</accession>
<dbReference type="Gene3D" id="1.10.10.10">
    <property type="entry name" value="Winged helix-like DNA-binding domain superfamily/Winged helix DNA-binding domain"/>
    <property type="match status" value="1"/>
</dbReference>
<dbReference type="GO" id="GO:0003700">
    <property type="term" value="F:DNA-binding transcription factor activity"/>
    <property type="evidence" value="ECO:0007669"/>
    <property type="project" value="TreeGrafter"/>
</dbReference>
<dbReference type="InterPro" id="IPR036390">
    <property type="entry name" value="WH_DNA-bd_sf"/>
</dbReference>
<dbReference type="SUPFAM" id="SSF46785">
    <property type="entry name" value="Winged helix' DNA-binding domain"/>
    <property type="match status" value="1"/>
</dbReference>
<reference evidence="5" key="1">
    <citation type="submission" date="2020-08" db="EMBL/GenBank/DDBJ databases">
        <title>Genome public.</title>
        <authorList>
            <person name="Liu C."/>
            <person name="Sun Q."/>
        </authorList>
    </citation>
    <scope>NUCLEOTIDE SEQUENCE</scope>
    <source>
        <strain evidence="5">NSJ-64</strain>
    </source>
</reference>
<dbReference type="GO" id="GO:0003677">
    <property type="term" value="F:DNA binding"/>
    <property type="evidence" value="ECO:0007669"/>
    <property type="project" value="UniProtKB-KW"/>
</dbReference>
<dbReference type="Proteomes" id="UP000623678">
    <property type="component" value="Unassembled WGS sequence"/>
</dbReference>
<keyword evidence="3" id="KW-0804">Transcription</keyword>
<dbReference type="InterPro" id="IPR050397">
    <property type="entry name" value="Env_Response_Regulators"/>
</dbReference>
<dbReference type="InterPro" id="IPR000595">
    <property type="entry name" value="cNMP-bd_dom"/>
</dbReference>
<keyword evidence="1" id="KW-0805">Transcription regulation</keyword>
<dbReference type="EMBL" id="JACRTD010000002">
    <property type="protein sequence ID" value="MBC8584589.1"/>
    <property type="molecule type" value="Genomic_DNA"/>
</dbReference>
<evidence type="ECO:0000256" key="1">
    <source>
        <dbReference type="ARBA" id="ARBA00023015"/>
    </source>
</evidence>
<feature type="domain" description="HTH crp-type" evidence="4">
    <location>
        <begin position="145"/>
        <end position="211"/>
    </location>
</feature>
<dbReference type="RefSeq" id="WP_262394415.1">
    <property type="nucleotide sequence ID" value="NZ_JACRTD010000002.1"/>
</dbReference>
<keyword evidence="2" id="KW-0238">DNA-binding</keyword>
<dbReference type="SMART" id="SM00419">
    <property type="entry name" value="HTH_CRP"/>
    <property type="match status" value="1"/>
</dbReference>
<evidence type="ECO:0000313" key="6">
    <source>
        <dbReference type="Proteomes" id="UP000623678"/>
    </source>
</evidence>
<dbReference type="InterPro" id="IPR036388">
    <property type="entry name" value="WH-like_DNA-bd_sf"/>
</dbReference>
<dbReference type="InterPro" id="IPR012318">
    <property type="entry name" value="HTH_CRP"/>
</dbReference>
<dbReference type="GO" id="GO:0005829">
    <property type="term" value="C:cytosol"/>
    <property type="evidence" value="ECO:0007669"/>
    <property type="project" value="TreeGrafter"/>
</dbReference>
<dbReference type="PROSITE" id="PS51063">
    <property type="entry name" value="HTH_CRP_2"/>
    <property type="match status" value="1"/>
</dbReference>
<dbReference type="CDD" id="cd00038">
    <property type="entry name" value="CAP_ED"/>
    <property type="match status" value="1"/>
</dbReference>
<organism evidence="5 6">
    <name type="scientific">Youxingia wuxianensis</name>
    <dbReference type="NCBI Taxonomy" id="2763678"/>
    <lineage>
        <taxon>Bacteria</taxon>
        <taxon>Bacillati</taxon>
        <taxon>Bacillota</taxon>
        <taxon>Clostridia</taxon>
        <taxon>Eubacteriales</taxon>
        <taxon>Oscillospiraceae</taxon>
        <taxon>Youxingia</taxon>
    </lineage>
</organism>
<dbReference type="SUPFAM" id="SSF51206">
    <property type="entry name" value="cAMP-binding domain-like"/>
    <property type="match status" value="1"/>
</dbReference>
<dbReference type="Pfam" id="PF13545">
    <property type="entry name" value="HTH_Crp_2"/>
    <property type="match status" value="1"/>
</dbReference>
<evidence type="ECO:0000259" key="4">
    <source>
        <dbReference type="PROSITE" id="PS51063"/>
    </source>
</evidence>
<gene>
    <name evidence="5" type="ORF">H8705_03230</name>
</gene>
<comment type="caution">
    <text evidence="5">The sequence shown here is derived from an EMBL/GenBank/DDBJ whole genome shotgun (WGS) entry which is preliminary data.</text>
</comment>
<dbReference type="InterPro" id="IPR018490">
    <property type="entry name" value="cNMP-bd_dom_sf"/>
</dbReference>
<dbReference type="PANTHER" id="PTHR24567:SF26">
    <property type="entry name" value="REGULATORY PROTEIN YEIL"/>
    <property type="match status" value="1"/>
</dbReference>
<sequence>MTLDQFFPFWKELTPAQQETLTRFVTRRSVKKGTILHNGSEDCVGLFIVEEGQLRAYIVSEEGKEISLYRLLPWDMCLFSASCMMNSIQFDVTVIAEQDSEILHIPTAVYQGMMKESASVANFTNEIMASRFSDVMWLMDQILYKRMDSRLAALLLEESQLSQTSQLKLTHEAAARYLGSAREVITRMLKYFQTEGIVSLSRGGIAITDSEKLAALAKDSIR</sequence>
<dbReference type="InterPro" id="IPR014710">
    <property type="entry name" value="RmlC-like_jellyroll"/>
</dbReference>
<dbReference type="Gene3D" id="2.60.120.10">
    <property type="entry name" value="Jelly Rolls"/>
    <property type="match status" value="1"/>
</dbReference>
<protein>
    <submittedName>
        <fullName evidence="5">Crp/Fnr family transcriptional regulator</fullName>
    </submittedName>
</protein>
<keyword evidence="6" id="KW-1185">Reference proteome</keyword>
<dbReference type="PRINTS" id="PR00034">
    <property type="entry name" value="HTHCRP"/>
</dbReference>
<evidence type="ECO:0000313" key="5">
    <source>
        <dbReference type="EMBL" id="MBC8584589.1"/>
    </source>
</evidence>
<dbReference type="AlphaFoldDB" id="A0A926EQM9"/>
<name>A0A926EQM9_9FIRM</name>
<dbReference type="PANTHER" id="PTHR24567">
    <property type="entry name" value="CRP FAMILY TRANSCRIPTIONAL REGULATORY PROTEIN"/>
    <property type="match status" value="1"/>
</dbReference>
<dbReference type="CDD" id="cd00092">
    <property type="entry name" value="HTH_CRP"/>
    <property type="match status" value="1"/>
</dbReference>
<dbReference type="Pfam" id="PF00027">
    <property type="entry name" value="cNMP_binding"/>
    <property type="match status" value="1"/>
</dbReference>
<evidence type="ECO:0000256" key="3">
    <source>
        <dbReference type="ARBA" id="ARBA00023163"/>
    </source>
</evidence>